<proteinExistence type="predicted"/>
<dbReference type="AlphaFoldDB" id="A1RZ15"/>
<dbReference type="STRING" id="368408.Tpen_1045"/>
<accession>A1RZ15</accession>
<organism evidence="1 2">
    <name type="scientific">Thermofilum pendens (strain DSM 2475 / Hrk 5)</name>
    <dbReference type="NCBI Taxonomy" id="368408"/>
    <lineage>
        <taxon>Archaea</taxon>
        <taxon>Thermoproteota</taxon>
        <taxon>Thermoprotei</taxon>
        <taxon>Thermofilales</taxon>
        <taxon>Thermofilaceae</taxon>
        <taxon>Thermofilum</taxon>
    </lineage>
</organism>
<name>A1RZ15_THEPD</name>
<evidence type="ECO:0000313" key="1">
    <source>
        <dbReference type="EMBL" id="ABL78445.1"/>
    </source>
</evidence>
<gene>
    <name evidence="1" type="ordered locus">Tpen_1045</name>
</gene>
<protein>
    <submittedName>
        <fullName evidence="1">Uncharacterized protein</fullName>
    </submittedName>
</protein>
<dbReference type="EMBL" id="CP000505">
    <property type="protein sequence ID" value="ABL78445.1"/>
    <property type="molecule type" value="Genomic_DNA"/>
</dbReference>
<dbReference type="KEGG" id="tpe:Tpen_1045"/>
<sequence length="98" mass="11175">MSRVSRVNLEKLRSFTSKTGLYSWEEREGRVTVTFSSVALEEVLGENAEIKISGFKEGEDLVVDRVVIVRGGQREEVDPKVLEGWLRYIEQSEKRGVT</sequence>
<dbReference type="EnsemblBacteria" id="ABL78445">
    <property type="protein sequence ID" value="ABL78445"/>
    <property type="gene ID" value="Tpen_1045"/>
</dbReference>
<dbReference type="GeneID" id="4600788"/>
<evidence type="ECO:0000313" key="2">
    <source>
        <dbReference type="Proteomes" id="UP000000641"/>
    </source>
</evidence>
<dbReference type="Proteomes" id="UP000000641">
    <property type="component" value="Chromosome"/>
</dbReference>
<dbReference type="RefSeq" id="WP_011752710.1">
    <property type="nucleotide sequence ID" value="NC_008698.1"/>
</dbReference>
<keyword evidence="2" id="KW-1185">Reference proteome</keyword>
<reference evidence="2" key="1">
    <citation type="journal article" date="2008" name="J. Bacteriol.">
        <title>Genome sequence of Thermofilum pendens reveals an exceptional loss of biosynthetic pathways without genome reduction.</title>
        <authorList>
            <person name="Anderson I."/>
            <person name="Rodriguez J."/>
            <person name="Susanti D."/>
            <person name="Porat I."/>
            <person name="Reich C."/>
            <person name="Ulrich L.E."/>
            <person name="Elkins J.G."/>
            <person name="Mavromatis K."/>
            <person name="Lykidis A."/>
            <person name="Kim E."/>
            <person name="Thompson L.S."/>
            <person name="Nolan M."/>
            <person name="Land M."/>
            <person name="Copeland A."/>
            <person name="Lapidus A."/>
            <person name="Lucas S."/>
            <person name="Detter C."/>
            <person name="Zhulin I.B."/>
            <person name="Olsen G.J."/>
            <person name="Whitman W."/>
            <person name="Mukhopadhyay B."/>
            <person name="Bristow J."/>
            <person name="Kyrpides N."/>
        </authorList>
    </citation>
    <scope>NUCLEOTIDE SEQUENCE [LARGE SCALE GENOMIC DNA]</scope>
    <source>
        <strain evidence="2">DSM 2475 / Hrk 5</strain>
    </source>
</reference>
<dbReference type="HOGENOM" id="CLU_2519941_0_0_2"/>
<dbReference type="eggNOG" id="arCOG05511">
    <property type="taxonomic scope" value="Archaea"/>
</dbReference>
<dbReference type="OrthoDB" id="31087at2157"/>